<dbReference type="Proteomes" id="UP000646946">
    <property type="component" value="Unassembled WGS sequence"/>
</dbReference>
<evidence type="ECO:0000313" key="1">
    <source>
        <dbReference type="EMBL" id="HIK00390.1"/>
    </source>
</evidence>
<name>A0A832V525_9ARCH</name>
<accession>A0A832V525</accession>
<evidence type="ECO:0008006" key="3">
    <source>
        <dbReference type="Google" id="ProtNLM"/>
    </source>
</evidence>
<dbReference type="EMBL" id="DVAB01000023">
    <property type="protein sequence ID" value="HIK00390.1"/>
    <property type="molecule type" value="Genomic_DNA"/>
</dbReference>
<organism evidence="1 2">
    <name type="scientific">Candidatus Naiadarchaeum limnaeum</name>
    <dbReference type="NCBI Taxonomy" id="2756139"/>
    <lineage>
        <taxon>Archaea</taxon>
        <taxon>Candidatus Undinarchaeota</taxon>
        <taxon>Candidatus Undinarchaeia</taxon>
        <taxon>Candidatus Naiadarchaeales</taxon>
        <taxon>Candidatus Naiadarchaeaceae</taxon>
        <taxon>Candidatus Naiadarchaeum</taxon>
    </lineage>
</organism>
<reference evidence="1 2" key="1">
    <citation type="journal article" name="Nat. Commun.">
        <title>Undinarchaeota illuminate DPANN phylogeny and the impact of gene transfer on archaeal evolution.</title>
        <authorList>
            <person name="Dombrowski N."/>
            <person name="Williams T.A."/>
            <person name="Sun J."/>
            <person name="Woodcroft B.J."/>
            <person name="Lee J.H."/>
            <person name="Minh B.Q."/>
            <person name="Rinke C."/>
            <person name="Spang A."/>
        </authorList>
    </citation>
    <scope>NUCLEOTIDE SEQUENCE [LARGE SCALE GENOMIC DNA]</scope>
    <source>
        <strain evidence="1">MAG_bin1129</strain>
    </source>
</reference>
<comment type="caution">
    <text evidence="1">The sequence shown here is derived from an EMBL/GenBank/DDBJ whole genome shotgun (WGS) entry which is preliminary data.</text>
</comment>
<protein>
    <recommendedName>
        <fullName evidence="3">AttH domain-containing protein</fullName>
    </recommendedName>
</protein>
<keyword evidence="2" id="KW-1185">Reference proteome</keyword>
<evidence type="ECO:0000313" key="2">
    <source>
        <dbReference type="Proteomes" id="UP000646946"/>
    </source>
</evidence>
<proteinExistence type="predicted"/>
<sequence length="347" mass="40917">MEHRFNSKRAFEIQKEVFDMSKTTPRKGSWWWWFFLFMFNNPKNPEKPRQLMILWSTKKDVEIECNDLNIVLNHDLERTSGGKIRDGAVAAWYYDGEKMHHNFLRHHTPLCFSKHGLKTENPDTELSLKGKKLFVKVLKGINFALSLKELNQFTMPTHNSKEMFGFNYKLLRMNKLNLTGVVHGKRVKGSAYFQRVFLNAPALPWYWGIFHFKKSAALTYFKIHMGRITGELPLKKDIEFYFKGKIHRIFDIKIKRIEREDHPFFLVSGENKTEKISFTVETYSDSWWKFRKKIKGVLPAKSTFTWHEYPATIKEFEFIDKKTGKKITEKDLGVGIGNAEQSFGVLI</sequence>
<dbReference type="AlphaFoldDB" id="A0A832V525"/>
<gene>
    <name evidence="1" type="ORF">H1016_02505</name>
</gene>